<dbReference type="RefSeq" id="WP_107831656.1">
    <property type="nucleotide sequence ID" value="NZ_CP160205.1"/>
</dbReference>
<dbReference type="OrthoDB" id="1191296at2"/>
<feature type="domain" description="Peptidase C-terminal archaeal/bacterial" evidence="3">
    <location>
        <begin position="194"/>
        <end position="254"/>
    </location>
</feature>
<feature type="domain" description="DUF6443" evidence="4">
    <location>
        <begin position="299"/>
        <end position="442"/>
    </location>
</feature>
<dbReference type="InterPro" id="IPR007280">
    <property type="entry name" value="Peptidase_C_arc/bac"/>
</dbReference>
<evidence type="ECO:0000313" key="5">
    <source>
        <dbReference type="EMBL" id="PTQ92463.1"/>
    </source>
</evidence>
<feature type="region of interest" description="Disordered" evidence="1">
    <location>
        <begin position="1190"/>
        <end position="1228"/>
    </location>
</feature>
<evidence type="ECO:0000259" key="4">
    <source>
        <dbReference type="Pfam" id="PF20041"/>
    </source>
</evidence>
<dbReference type="InterPro" id="IPR022385">
    <property type="entry name" value="Rhs_assc_core"/>
</dbReference>
<comment type="caution">
    <text evidence="5">The sequence shown here is derived from an EMBL/GenBank/DDBJ whole genome shotgun (WGS) entry which is preliminary data.</text>
</comment>
<evidence type="ECO:0000256" key="2">
    <source>
        <dbReference type="SAM" id="SignalP"/>
    </source>
</evidence>
<dbReference type="InterPro" id="IPR045619">
    <property type="entry name" value="DUF6443"/>
</dbReference>
<dbReference type="Gene3D" id="2.180.10.10">
    <property type="entry name" value="RHS repeat-associated core"/>
    <property type="match status" value="1"/>
</dbReference>
<reference evidence="5 6" key="1">
    <citation type="submission" date="2018-04" db="EMBL/GenBank/DDBJ databases">
        <title>Genomic Encyclopedia of Archaeal and Bacterial Type Strains, Phase II (KMG-II): from individual species to whole genera.</title>
        <authorList>
            <person name="Goeker M."/>
        </authorList>
    </citation>
    <scope>NUCLEOTIDE SEQUENCE [LARGE SCALE GENOMIC DNA]</scope>
    <source>
        <strain evidence="5 6">DSM 26809</strain>
    </source>
</reference>
<dbReference type="Gene3D" id="2.60.120.380">
    <property type="match status" value="2"/>
</dbReference>
<keyword evidence="6" id="KW-1185">Reference proteome</keyword>
<dbReference type="Proteomes" id="UP000244168">
    <property type="component" value="Unassembled WGS sequence"/>
</dbReference>
<evidence type="ECO:0000313" key="6">
    <source>
        <dbReference type="Proteomes" id="UP000244168"/>
    </source>
</evidence>
<feature type="chain" id="PRO_5015772505" evidence="2">
    <location>
        <begin position="23"/>
        <end position="1387"/>
    </location>
</feature>
<dbReference type="Pfam" id="PF04151">
    <property type="entry name" value="PPC"/>
    <property type="match status" value="2"/>
</dbReference>
<accession>A0A2T5J4M7</accession>
<keyword evidence="2" id="KW-0732">Signal</keyword>
<protein>
    <submittedName>
        <fullName evidence="5">RHS repeat-associated protein</fullName>
    </submittedName>
</protein>
<dbReference type="Pfam" id="PF14113">
    <property type="entry name" value="Tae4"/>
    <property type="match status" value="1"/>
</dbReference>
<feature type="compositionally biased region" description="Low complexity" evidence="1">
    <location>
        <begin position="1202"/>
        <end position="1228"/>
    </location>
</feature>
<evidence type="ECO:0000256" key="1">
    <source>
        <dbReference type="SAM" id="MobiDB-lite"/>
    </source>
</evidence>
<evidence type="ECO:0000259" key="3">
    <source>
        <dbReference type="Pfam" id="PF04151"/>
    </source>
</evidence>
<proteinExistence type="predicted"/>
<sequence>MKKNITFLGTLLFCILSFRAQAQDGQHQYSAIDAGTYSCSGNFSDVNNTDYAAESYGMAYNVVWHRFTITQTSNVNISLCNSGWDTYLYLVDQYGSGIASDDDGGCGGGTSAIAINSLQAGTYYIATGGYGSNTGDVDLELNVTGTGSASPGSGMNNAISAGSFSSSGGTYTDTRSNGSGCLGSFIGQPSNDLWYVFTVSSSATVTIGTCGSGIDTYLHLLNASGSELASDDDSGCGNFTSAITYSLSPGTYYVVSEGYGNNQGSITTTINIGAGTTVGGTGCTLLTAVPSSDRNYITTYVPRSEMSNVSDLATSTTCDVMETIQYFDGLGRPMQTVQVKASPGNNDIVQPIVYDQYGRINTQYLPYANNPNVASDGSYKTDALTQQANFYGSTTAWAQGIVKTQYPTSNINYEASPLDRIVENGAAGQSWQLSNSGVYNSGHTIRIAYGANNNEVIKWEVNSSGNGAIGSTTYAPNTLSKRTLTDENGNNTIEFKDTEGLLVCKMAQLGSSYLSTYYVYDDYNNLTYVIPPIPANTTYPTAFLETDAVFINFIYGYHYDGRNRQVEKKIPGKGWEFMIYNPLDQVSFRQDANQRNKPNQEWTFIRYDAQGRVVITGIWYSGDGADGNIASPSHSREQWLQSWSTSHAPLWSTPDNTTSTGYNNDDPPGQILTINYYDDYTFPGNPYGSWNPSMTRPVGLLTASKTTVLESNGTYGPMLWTVNYYDAKGRLQQTFKQHYLGGAASYTTNNYDAIQTTYNFDNSVAATYRYHYVNGSQNLRMDNAYFYDHAGRKFQTWTAMNNGTSILENQEDYNEIGQLMTKHLHSEDNAASFLQNISYSYNERGWINHIGSVYFDEVLRYDLPVAGAVARYNGNIAEQQYTAQYSGTQTVTYGYDELNRLNWGNSTAGFSESGITYDYLGNIMGLTRSNYGTLGYSYTNGSQLDHVNGFINGSYVYDSNGNKVTDGPKGNTIYYNMLDLPRSITGSNTISYTYSATGEKLSSVNSGVRTDYISGIQYNSSGVIDFVQTEDGRAIASGSGFNFEYTLTDHLGNNRVTFDRTHGKVGEDDYYPFGLNVHRQANAGNKYLYNKKELQDGLNEYDYGARFYDPVIARWTGVDPLAEKYRRWSAYNYCVNNPIRFTDPDGMGVQEEYDKLKNAVDAAHAREQREADYANFFGSIYIPTSLTSQENANLHGDDTESTNESSGGSEQASNTDDSNTDSSVDAANQGRPLFSDLVKNYPTTSNVADVYALVGGDLLRSYNQDPVSYGNTCAMRLSYALNKSGATIPYIRGKTFKGSNNLNYFIRVKDMASYMDATYGQPNINGMRPGDFSGKTGIIQFNVSGWSDATGHFTLWNGSSPLYGNYFNIGQQEPGVTLTGVHLWVFR</sequence>
<dbReference type="InterPro" id="IPR025562">
    <property type="entry name" value="Tae4"/>
</dbReference>
<name>A0A2T5J4M7_9SPHI</name>
<dbReference type="Pfam" id="PF20041">
    <property type="entry name" value="DUF6443"/>
    <property type="match status" value="1"/>
</dbReference>
<dbReference type="EMBL" id="QAOQ01000012">
    <property type="protein sequence ID" value="PTQ92463.1"/>
    <property type="molecule type" value="Genomic_DNA"/>
</dbReference>
<feature type="domain" description="Peptidase C-terminal archaeal/bacterial" evidence="3">
    <location>
        <begin position="63"/>
        <end position="126"/>
    </location>
</feature>
<organism evidence="5 6">
    <name type="scientific">Mucilaginibacter yixingensis</name>
    <dbReference type="NCBI Taxonomy" id="1295612"/>
    <lineage>
        <taxon>Bacteria</taxon>
        <taxon>Pseudomonadati</taxon>
        <taxon>Bacteroidota</taxon>
        <taxon>Sphingobacteriia</taxon>
        <taxon>Sphingobacteriales</taxon>
        <taxon>Sphingobacteriaceae</taxon>
        <taxon>Mucilaginibacter</taxon>
    </lineage>
</organism>
<dbReference type="Gene3D" id="3.90.1720.70">
    <property type="match status" value="1"/>
</dbReference>
<dbReference type="NCBIfam" id="TIGR03696">
    <property type="entry name" value="Rhs_assc_core"/>
    <property type="match status" value="1"/>
</dbReference>
<feature type="signal peptide" evidence="2">
    <location>
        <begin position="1"/>
        <end position="22"/>
    </location>
</feature>
<gene>
    <name evidence="5" type="ORF">C8P68_11263</name>
</gene>